<dbReference type="GO" id="GO:0004252">
    <property type="term" value="F:serine-type endopeptidase activity"/>
    <property type="evidence" value="ECO:0007669"/>
    <property type="project" value="InterPro"/>
</dbReference>
<dbReference type="Gene3D" id="2.40.10.10">
    <property type="entry name" value="Trypsin-like serine proteases"/>
    <property type="match status" value="1"/>
</dbReference>
<dbReference type="CDD" id="cd00161">
    <property type="entry name" value="beta-trefoil_Ricin-like"/>
    <property type="match status" value="1"/>
</dbReference>
<evidence type="ECO:0000256" key="2">
    <source>
        <dbReference type="ARBA" id="ARBA00022801"/>
    </source>
</evidence>
<evidence type="ECO:0000256" key="4">
    <source>
        <dbReference type="SAM" id="SignalP"/>
    </source>
</evidence>
<organism evidence="6 7">
    <name type="scientific">Amycolatopsis panacis</name>
    <dbReference type="NCBI Taxonomy" id="2340917"/>
    <lineage>
        <taxon>Bacteria</taxon>
        <taxon>Bacillati</taxon>
        <taxon>Actinomycetota</taxon>
        <taxon>Actinomycetes</taxon>
        <taxon>Pseudonocardiales</taxon>
        <taxon>Pseudonocardiaceae</taxon>
        <taxon>Amycolatopsis</taxon>
    </lineage>
</organism>
<dbReference type="InterPro" id="IPR035992">
    <property type="entry name" value="Ricin_B-like_lectins"/>
</dbReference>
<feature type="signal peptide" evidence="4">
    <location>
        <begin position="1"/>
        <end position="31"/>
    </location>
</feature>
<dbReference type="Gene3D" id="2.80.10.50">
    <property type="match status" value="2"/>
</dbReference>
<reference evidence="6 7" key="1">
    <citation type="submission" date="2018-09" db="EMBL/GenBank/DDBJ databases">
        <title>YIM PH 21725 draft genome.</title>
        <authorList>
            <person name="Miao C."/>
        </authorList>
    </citation>
    <scope>NUCLEOTIDE SEQUENCE [LARGE SCALE GENOMIC DNA]</scope>
    <source>
        <strain evidence="7">YIM PH21725</strain>
    </source>
</reference>
<dbReference type="InterPro" id="IPR009003">
    <property type="entry name" value="Peptidase_S1_PA"/>
</dbReference>
<comment type="caution">
    <text evidence="6">The sequence shown here is derived from an EMBL/GenBank/DDBJ whole genome shotgun (WGS) entry which is preliminary data.</text>
</comment>
<dbReference type="InterPro" id="IPR001254">
    <property type="entry name" value="Trypsin_dom"/>
</dbReference>
<dbReference type="AlphaFoldDB" id="A0A419IA07"/>
<dbReference type="Pfam" id="PF00652">
    <property type="entry name" value="Ricin_B_lectin"/>
    <property type="match status" value="2"/>
</dbReference>
<keyword evidence="7" id="KW-1185">Reference proteome</keyword>
<dbReference type="InterPro" id="IPR001314">
    <property type="entry name" value="Peptidase_S1A"/>
</dbReference>
<keyword evidence="4" id="KW-0732">Signal</keyword>
<gene>
    <name evidence="6" type="ORF">D5S19_03225</name>
</gene>
<dbReference type="SUPFAM" id="SSF50494">
    <property type="entry name" value="Trypsin-like serine proteases"/>
    <property type="match status" value="1"/>
</dbReference>
<dbReference type="SUPFAM" id="SSF50370">
    <property type="entry name" value="Ricin B-like lectins"/>
    <property type="match status" value="2"/>
</dbReference>
<keyword evidence="1" id="KW-0645">Protease</keyword>
<proteinExistence type="predicted"/>
<evidence type="ECO:0000313" key="6">
    <source>
        <dbReference type="EMBL" id="RJQ89986.1"/>
    </source>
</evidence>
<dbReference type="PROSITE" id="PS50240">
    <property type="entry name" value="TRYPSIN_DOM"/>
    <property type="match status" value="1"/>
</dbReference>
<evidence type="ECO:0000313" key="7">
    <source>
        <dbReference type="Proteomes" id="UP000285112"/>
    </source>
</evidence>
<dbReference type="PRINTS" id="PR00722">
    <property type="entry name" value="CHYMOTRYPSIN"/>
</dbReference>
<dbReference type="InterPro" id="IPR000772">
    <property type="entry name" value="Ricin_B_lectin"/>
</dbReference>
<dbReference type="SMART" id="SM00458">
    <property type="entry name" value="RICIN"/>
    <property type="match status" value="2"/>
</dbReference>
<sequence>MSSLRSRSVAVTVAVATVAAAGILVSAPAQAISGGTPARDGTYAFVGRLDTGRPGVDGRACSATLLSPSWIITASSCFADTAQAGPPPKPTSVTFGRTAPSIARIARGVSYLAPRTDRNVTLALLDAPVTNIKPAKPSAAGPATGESLTGAGYGRTTDTWVPGQAHSAAFTVNAATDTAVTMTGANGTDTCKGDAGGPLLRQAPDDTAELVAVHDTSWQHGCLAVTETRQGSTESRVDNLVDWIGQQTASMPIRNANGLCMDLGADAPGTKVVITSCQEGNTSRQWRALPDGTIRNHNGLTLDIGSNADGTPVVIATARPGYTSQQWTRPDGTIRNHNGLCADLGANRPGTTVVITPCRNGATSQQWGMSALRTVSGKIRNHNSLCADLYSDRPGTTVTMSACRPPEHDSQHWTAPIDGTIRSTNGLCMDLGANEPGTRVGTAACLLGNPSQQWRMQDDGLIRNYNGLVMDLGSNAEGTPVVIATAKPGYASQQWTLGG</sequence>
<evidence type="ECO:0000259" key="5">
    <source>
        <dbReference type="PROSITE" id="PS50240"/>
    </source>
</evidence>
<dbReference type="Proteomes" id="UP000285112">
    <property type="component" value="Unassembled WGS sequence"/>
</dbReference>
<dbReference type="InterPro" id="IPR043504">
    <property type="entry name" value="Peptidase_S1_PA_chymotrypsin"/>
</dbReference>
<dbReference type="PROSITE" id="PS50231">
    <property type="entry name" value="RICIN_B_LECTIN"/>
    <property type="match status" value="2"/>
</dbReference>
<name>A0A419IA07_9PSEU</name>
<feature type="domain" description="Peptidase S1" evidence="5">
    <location>
        <begin position="32"/>
        <end position="249"/>
    </location>
</feature>
<dbReference type="GO" id="GO:0006508">
    <property type="term" value="P:proteolysis"/>
    <property type="evidence" value="ECO:0007669"/>
    <property type="project" value="UniProtKB-KW"/>
</dbReference>
<evidence type="ECO:0000256" key="3">
    <source>
        <dbReference type="ARBA" id="ARBA00023157"/>
    </source>
</evidence>
<dbReference type="PANTHER" id="PTHR24252:SF17">
    <property type="entry name" value="SUPPRESSOR OF TUMORIGENICITY 14 PROTEIN HOMOLOG-RELATED"/>
    <property type="match status" value="1"/>
</dbReference>
<dbReference type="SMART" id="SM00020">
    <property type="entry name" value="Tryp_SPc"/>
    <property type="match status" value="1"/>
</dbReference>
<feature type="chain" id="PRO_5019382183" description="Peptidase S1 domain-containing protein" evidence="4">
    <location>
        <begin position="32"/>
        <end position="499"/>
    </location>
</feature>
<evidence type="ECO:0000256" key="1">
    <source>
        <dbReference type="ARBA" id="ARBA00022670"/>
    </source>
</evidence>
<dbReference type="EMBL" id="QZFV01000043">
    <property type="protein sequence ID" value="RJQ89986.1"/>
    <property type="molecule type" value="Genomic_DNA"/>
</dbReference>
<protein>
    <recommendedName>
        <fullName evidence="5">Peptidase S1 domain-containing protein</fullName>
    </recommendedName>
</protein>
<dbReference type="OrthoDB" id="3660483at2"/>
<dbReference type="RefSeq" id="WP_120021842.1">
    <property type="nucleotide sequence ID" value="NZ_QZFV01000043.1"/>
</dbReference>
<dbReference type="Pfam" id="PF00089">
    <property type="entry name" value="Trypsin"/>
    <property type="match status" value="1"/>
</dbReference>
<dbReference type="PANTHER" id="PTHR24252">
    <property type="entry name" value="ACROSIN-RELATED"/>
    <property type="match status" value="1"/>
</dbReference>
<keyword evidence="3" id="KW-1015">Disulfide bond</keyword>
<keyword evidence="2" id="KW-0378">Hydrolase</keyword>
<accession>A0A419IA07</accession>